<dbReference type="AlphaFoldDB" id="A0ABD4ZXX6"/>
<name>A0ABD4ZXX6_ENTGA</name>
<dbReference type="Pfam" id="PF00480">
    <property type="entry name" value="ROK"/>
    <property type="match status" value="1"/>
</dbReference>
<dbReference type="Proteomes" id="UP001241571">
    <property type="component" value="Unassembled WGS sequence"/>
</dbReference>
<dbReference type="InterPro" id="IPR036390">
    <property type="entry name" value="WH_DNA-bd_sf"/>
</dbReference>
<evidence type="ECO:0000313" key="4">
    <source>
        <dbReference type="EMBL" id="MDL4937620.1"/>
    </source>
</evidence>
<comment type="caution">
    <text evidence="4">The sequence shown here is derived from an EMBL/GenBank/DDBJ whole genome shotgun (WGS) entry which is preliminary data.</text>
</comment>
<dbReference type="InterPro" id="IPR043129">
    <property type="entry name" value="ATPase_NBD"/>
</dbReference>
<dbReference type="PANTHER" id="PTHR18964:SF149">
    <property type="entry name" value="BIFUNCTIONAL UDP-N-ACETYLGLUCOSAMINE 2-EPIMERASE_N-ACETYLMANNOSAMINE KINASE"/>
    <property type="match status" value="1"/>
</dbReference>
<dbReference type="PANTHER" id="PTHR18964">
    <property type="entry name" value="ROK (REPRESSOR, ORF, KINASE) FAMILY"/>
    <property type="match status" value="1"/>
</dbReference>
<accession>A0ABD4ZXX6</accession>
<dbReference type="SUPFAM" id="SSF46785">
    <property type="entry name" value="Winged helix' DNA-binding domain"/>
    <property type="match status" value="1"/>
</dbReference>
<evidence type="ECO:0000256" key="2">
    <source>
        <dbReference type="ARBA" id="ARBA00006479"/>
    </source>
</evidence>
<reference evidence="4 5" key="1">
    <citation type="submission" date="2023-06" db="EMBL/GenBank/DDBJ databases">
        <title>Acute promotion of culturable opportunistic pathogens and persistent increase of antibiotic resistance following antibiotic exposure in mouse gut microbiota.</title>
        <authorList>
            <person name="Li L."/>
            <person name="Wang B."/>
            <person name="Sun Y."/>
            <person name="Wang M."/>
            <person name="Xu H."/>
        </authorList>
    </citation>
    <scope>NUCLEOTIDE SEQUENCE [LARGE SCALE GENOMIC DNA]</scope>
    <source>
        <strain evidence="4 5">CRI2_2</strain>
    </source>
</reference>
<dbReference type="Gene3D" id="3.30.420.40">
    <property type="match status" value="2"/>
</dbReference>
<evidence type="ECO:0000256" key="1">
    <source>
        <dbReference type="ARBA" id="ARBA00002486"/>
    </source>
</evidence>
<dbReference type="InterPro" id="IPR036388">
    <property type="entry name" value="WH-like_DNA-bd_sf"/>
</dbReference>
<dbReference type="InterPro" id="IPR000600">
    <property type="entry name" value="ROK"/>
</dbReference>
<dbReference type="SUPFAM" id="SSF53067">
    <property type="entry name" value="Actin-like ATPase domain"/>
    <property type="match status" value="1"/>
</dbReference>
<evidence type="ECO:0000256" key="3">
    <source>
        <dbReference type="ARBA" id="ARBA00022629"/>
    </source>
</evidence>
<comment type="function">
    <text evidence="1">Transcriptional repressor of xylose-utilizing enzymes.</text>
</comment>
<keyword evidence="3" id="KW-0859">Xylose metabolism</keyword>
<keyword evidence="3" id="KW-0119">Carbohydrate metabolism</keyword>
<organism evidence="4 5">
    <name type="scientific">Enterococcus gallinarum</name>
    <dbReference type="NCBI Taxonomy" id="1353"/>
    <lineage>
        <taxon>Bacteria</taxon>
        <taxon>Bacillati</taxon>
        <taxon>Bacillota</taxon>
        <taxon>Bacilli</taxon>
        <taxon>Lactobacillales</taxon>
        <taxon>Enterococcaceae</taxon>
        <taxon>Enterococcus</taxon>
    </lineage>
</organism>
<proteinExistence type="inferred from homology"/>
<dbReference type="Gene3D" id="1.10.10.10">
    <property type="entry name" value="Winged helix-like DNA-binding domain superfamily/Winged helix DNA-binding domain"/>
    <property type="match status" value="1"/>
</dbReference>
<comment type="similarity">
    <text evidence="2">Belongs to the ROK (NagC/XylR) family.</text>
</comment>
<evidence type="ECO:0000313" key="5">
    <source>
        <dbReference type="Proteomes" id="UP001241571"/>
    </source>
</evidence>
<dbReference type="RefSeq" id="WP_209308831.1">
    <property type="nucleotide sequence ID" value="NZ_BSYC01000002.1"/>
</dbReference>
<dbReference type="GO" id="GO:0042732">
    <property type="term" value="P:D-xylose metabolic process"/>
    <property type="evidence" value="ECO:0007669"/>
    <property type="project" value="UniProtKB-KW"/>
</dbReference>
<protein>
    <submittedName>
        <fullName evidence="4">ROK family transcriptional regulator</fullName>
    </submittedName>
</protein>
<dbReference type="EMBL" id="JASUBT010000027">
    <property type="protein sequence ID" value="MDL4937620.1"/>
    <property type="molecule type" value="Genomic_DNA"/>
</dbReference>
<gene>
    <name evidence="4" type="ORF">QRX88_18120</name>
</gene>
<sequence length="398" mass="45587">MFKIELTKKQKELCSEILNVIFPEGPISRIDIANKTGITPATVSFLTGIMIEKNLLYELGESYNETIKAGRRKILLDVSQEHSFFIGAEITESFYSYVLTDNTGKIFSKKIYSINTSEIFITSDVFIKNLLSFYRSLTVPVSAIGIALPGHYNYSSKILTNNYTWKHFDLKKIIDSVEIPIFFENNVNCMALAEHFFYSQRNENFLFFHIGRGIHCSYFYKGDIFSKENFLIGEVGHTVVNLDGQYCECGKRGCLQTYTSETWLLKYSQSIYRNSTSTFLHQLVDTESEISMETLLTAYDLGDPAILKIFDNALNYIALTLNNLNMILDSAKIFLHGQIFDNKNIFNFLTQLLNVEPKLLVFPKQEEIIKKPYQKINGAIGASALCIYKKLENYDFVV</sequence>